<evidence type="ECO:0000259" key="1">
    <source>
        <dbReference type="PROSITE" id="PS50011"/>
    </source>
</evidence>
<dbReference type="InterPro" id="IPR011009">
    <property type="entry name" value="Kinase-like_dom_sf"/>
</dbReference>
<dbReference type="GO" id="GO:0004674">
    <property type="term" value="F:protein serine/threonine kinase activity"/>
    <property type="evidence" value="ECO:0007669"/>
    <property type="project" value="TreeGrafter"/>
</dbReference>
<keyword evidence="3" id="KW-1185">Reference proteome</keyword>
<reference evidence="2 3" key="1">
    <citation type="journal article" date="2016" name="Genome Announc.">
        <title>Whole-Genome Sequence of Rummeliibacillus stabekisii Strain PP9 Isolated from Antarctic Soil.</title>
        <authorList>
            <person name="da Mota F.F."/>
            <person name="Vollu R.E."/>
            <person name="Jurelevicius D."/>
            <person name="Seldin L."/>
        </authorList>
    </citation>
    <scope>NUCLEOTIDE SEQUENCE [LARGE SCALE GENOMIC DNA]</scope>
    <source>
        <strain evidence="2 3">PP9</strain>
    </source>
</reference>
<dbReference type="SMART" id="SM00220">
    <property type="entry name" value="S_TKc"/>
    <property type="match status" value="1"/>
</dbReference>
<dbReference type="PANTHER" id="PTHR44167">
    <property type="entry name" value="OVARIAN-SPECIFIC SERINE/THREONINE-PROTEIN KINASE LOK-RELATED"/>
    <property type="match status" value="1"/>
</dbReference>
<dbReference type="KEGG" id="rst:ATY39_12405"/>
<dbReference type="Proteomes" id="UP000076021">
    <property type="component" value="Chromosome"/>
</dbReference>
<dbReference type="Gene3D" id="1.50.10.20">
    <property type="match status" value="1"/>
</dbReference>
<dbReference type="Pfam" id="PF25816">
    <property type="entry name" value="RamC_N"/>
    <property type="match status" value="1"/>
</dbReference>
<proteinExistence type="predicted"/>
<dbReference type="GO" id="GO:0031179">
    <property type="term" value="P:peptide modification"/>
    <property type="evidence" value="ECO:0007669"/>
    <property type="project" value="InterPro"/>
</dbReference>
<dbReference type="GO" id="GO:0005737">
    <property type="term" value="C:cytoplasm"/>
    <property type="evidence" value="ECO:0007669"/>
    <property type="project" value="TreeGrafter"/>
</dbReference>
<dbReference type="SMART" id="SM01260">
    <property type="entry name" value="LANC_like"/>
    <property type="match status" value="1"/>
</dbReference>
<sequence length="874" mass="99351">MDQNYKYFNYLMDGTRYFSKYNPKNRKDVKDFRVTTILPQNCFIVTEDESPWKFYSFKDHEIKEQGWKIHISATMNNAQEILEDVSRILIEQQIPFKHIVDAPSLHSLNSKTGGRASSGKFIAIYPSTDTEFLELLDVLYEEVKAYENGPYILNDKCWKKSNVYYRYGAFRNMKNEKGEPCIKDEKGNLIPDLRKPYYEVPKFVQEFDLLLDNKNRSVEVAEDNDKFKDYKFQDAIRFTNGGGIYLGERKSDNKKVVIKEARPKVGLDAQMEDAMERQKKEYDALTTLADVEGVVNVVDYFKSWQHKFLVEEYIEGFDLHKWVAINYPFHRKNNKETYINNVKKIILSLVDIVDAMHSKNVGMGDLQPANIMISSNLKITLIDFESAAPKDLEKRAGLQTPGFFHINNTSHKERDWYGVKRILKFCLLPIGPITGIDESVNFSHNRWIEQEFGKDFYMFAKDIENMCDTYLLNTKNDVFNIMDDSKADSSEGISKLIDGLRNGIIQNLIPDKGLIHGDIRQYELPGGQTNVLTGGTGAALALFRSGTIDNKVTNWLKNDLIDKTHLENNQGLLTGNAGIATTLYELGYREDALKLFNEVSEDFDLNDVSLRSGLAGIGLAFVSLYLEDGNNRNLEKAESIAGYIEDFISSGKSLSVSDWAAVPLGLIDGWSGVSLFYSALYSITRNKEFYLRAVSLIENDLKNTQEDEAVNTLQSIDEKNRLLPYLSGGTTGIGVAIWYLNHVSDQNLYQKELKQIVNLSNIRCTFSGGLFDGAGSFLLLPSIVQDSAERIEEEIKRATERLNLFLIHKENQILFPGNFCYRLSDDLYSGSAGIILGLKGILEANPLYWLPIIDINSFVSKTKSSKKGSLVSYV</sequence>
<gene>
    <name evidence="2" type="ORF">ATY39_12405</name>
</gene>
<accession>A0A143HEI0</accession>
<dbReference type="STRING" id="241244.ATY39_12405"/>
<dbReference type="CDD" id="cd04791">
    <property type="entry name" value="LanC_SerThrkinase"/>
    <property type="match status" value="1"/>
</dbReference>
<dbReference type="Gene3D" id="1.50.10.10">
    <property type="match status" value="1"/>
</dbReference>
<name>A0A143HEI0_9BACL</name>
<dbReference type="RefSeq" id="WP_066790229.1">
    <property type="nucleotide sequence ID" value="NZ_CP014806.1"/>
</dbReference>
<dbReference type="PROSITE" id="PS50011">
    <property type="entry name" value="PROTEIN_KINASE_DOM"/>
    <property type="match status" value="1"/>
</dbReference>
<dbReference type="EMBL" id="CP014806">
    <property type="protein sequence ID" value="AMX00148.1"/>
    <property type="molecule type" value="Genomic_DNA"/>
</dbReference>
<dbReference type="GO" id="GO:0005524">
    <property type="term" value="F:ATP binding"/>
    <property type="evidence" value="ECO:0007669"/>
    <property type="project" value="InterPro"/>
</dbReference>
<dbReference type="Pfam" id="PF00069">
    <property type="entry name" value="Pkinase"/>
    <property type="match status" value="1"/>
</dbReference>
<dbReference type="SUPFAM" id="SSF158745">
    <property type="entry name" value="LanC-like"/>
    <property type="match status" value="1"/>
</dbReference>
<dbReference type="InterPro" id="IPR000719">
    <property type="entry name" value="Prot_kinase_dom"/>
</dbReference>
<dbReference type="InterPro" id="IPR057929">
    <property type="entry name" value="RamC_N"/>
</dbReference>
<dbReference type="NCBIfam" id="NF038151">
    <property type="entry name" value="lanthi_synth_III"/>
    <property type="match status" value="1"/>
</dbReference>
<dbReference type="AlphaFoldDB" id="A0A143HEI0"/>
<dbReference type="OrthoDB" id="1492512at2"/>
<evidence type="ECO:0000313" key="2">
    <source>
        <dbReference type="EMBL" id="AMX00148.1"/>
    </source>
</evidence>
<dbReference type="InterPro" id="IPR058053">
    <property type="entry name" value="RamC_C"/>
</dbReference>
<organism evidence="2 3">
    <name type="scientific">Rummeliibacillus stabekisii</name>
    <dbReference type="NCBI Taxonomy" id="241244"/>
    <lineage>
        <taxon>Bacteria</taxon>
        <taxon>Bacillati</taxon>
        <taxon>Bacillota</taxon>
        <taxon>Bacilli</taxon>
        <taxon>Bacillales</taxon>
        <taxon>Caryophanaceae</taxon>
        <taxon>Rummeliibacillus</taxon>
    </lineage>
</organism>
<dbReference type="GO" id="GO:0005975">
    <property type="term" value="P:carbohydrate metabolic process"/>
    <property type="evidence" value="ECO:0007669"/>
    <property type="project" value="InterPro"/>
</dbReference>
<dbReference type="PANTHER" id="PTHR44167:SF18">
    <property type="entry name" value="PROTEIN KINASE DOMAIN-CONTAINING PROTEIN"/>
    <property type="match status" value="1"/>
</dbReference>
<dbReference type="SUPFAM" id="SSF56112">
    <property type="entry name" value="Protein kinase-like (PK-like)"/>
    <property type="match status" value="1"/>
</dbReference>
<protein>
    <recommendedName>
        <fullName evidence="1">Protein kinase domain-containing protein</fullName>
    </recommendedName>
</protein>
<evidence type="ECO:0000313" key="3">
    <source>
        <dbReference type="Proteomes" id="UP000076021"/>
    </source>
</evidence>
<dbReference type="InterPro" id="IPR012341">
    <property type="entry name" value="6hp_glycosidase-like_sf"/>
</dbReference>
<feature type="domain" description="Protein kinase" evidence="1">
    <location>
        <begin position="230"/>
        <end position="505"/>
    </location>
</feature>
<dbReference type="Gene3D" id="1.10.510.10">
    <property type="entry name" value="Transferase(Phosphotransferase) domain 1"/>
    <property type="match status" value="1"/>
</dbReference>
<dbReference type="InterPro" id="IPR053524">
    <property type="entry name" value="Aerial_hyphae_peptide-synth"/>
</dbReference>
<reference evidence="3" key="2">
    <citation type="submission" date="2016-03" db="EMBL/GenBank/DDBJ databases">
        <authorList>
            <person name="Ploux O."/>
        </authorList>
    </citation>
    <scope>NUCLEOTIDE SEQUENCE [LARGE SCALE GENOMIC DNA]</scope>
    <source>
        <strain evidence="3">PP9</strain>
    </source>
</reference>
<dbReference type="InterPro" id="IPR007822">
    <property type="entry name" value="LANC-like"/>
</dbReference>